<gene>
    <name evidence="4" type="ORF">CKAN_01112400</name>
</gene>
<dbReference type="PROSITE" id="PS51371">
    <property type="entry name" value="CBS"/>
    <property type="match status" value="2"/>
</dbReference>
<evidence type="ECO:0000256" key="1">
    <source>
        <dbReference type="ARBA" id="ARBA00023122"/>
    </source>
</evidence>
<reference evidence="4 5" key="1">
    <citation type="journal article" date="2019" name="Nat. Plants">
        <title>Stout camphor tree genome fills gaps in understanding of flowering plant genome evolution.</title>
        <authorList>
            <person name="Chaw S.M."/>
            <person name="Liu Y.C."/>
            <person name="Wu Y.W."/>
            <person name="Wang H.Y."/>
            <person name="Lin C.I."/>
            <person name="Wu C.S."/>
            <person name="Ke H.M."/>
            <person name="Chang L.Y."/>
            <person name="Hsu C.Y."/>
            <person name="Yang H.T."/>
            <person name="Sudianto E."/>
            <person name="Hsu M.H."/>
            <person name="Wu K.P."/>
            <person name="Wang L.N."/>
            <person name="Leebens-Mack J.H."/>
            <person name="Tsai I.J."/>
        </authorList>
    </citation>
    <scope>NUCLEOTIDE SEQUENCE [LARGE SCALE GENOMIC DNA]</scope>
    <source>
        <strain evidence="5">cv. Chaw 1501</strain>
        <tissue evidence="4">Young leaves</tissue>
    </source>
</reference>
<dbReference type="SUPFAM" id="SSF54631">
    <property type="entry name" value="CBS-domain pair"/>
    <property type="match status" value="1"/>
</dbReference>
<dbReference type="STRING" id="337451.A0A443NV55"/>
<accession>A0A443NV55</accession>
<dbReference type="InterPro" id="IPR051257">
    <property type="entry name" value="Diverse_CBS-Domain"/>
</dbReference>
<comment type="caution">
    <text evidence="4">The sequence shown here is derived from an EMBL/GenBank/DDBJ whole genome shotgun (WGS) entry which is preliminary data.</text>
</comment>
<dbReference type="InterPro" id="IPR046342">
    <property type="entry name" value="CBS_dom_sf"/>
</dbReference>
<dbReference type="Gene3D" id="3.10.580.10">
    <property type="entry name" value="CBS-domain"/>
    <property type="match status" value="1"/>
</dbReference>
<keyword evidence="5" id="KW-1185">Reference proteome</keyword>
<dbReference type="SMART" id="SM00116">
    <property type="entry name" value="CBS"/>
    <property type="match status" value="2"/>
</dbReference>
<evidence type="ECO:0000259" key="3">
    <source>
        <dbReference type="PROSITE" id="PS51371"/>
    </source>
</evidence>
<evidence type="ECO:0000313" key="5">
    <source>
        <dbReference type="Proteomes" id="UP000283530"/>
    </source>
</evidence>
<dbReference type="EMBL" id="QPKB01000004">
    <property type="protein sequence ID" value="RWR82408.1"/>
    <property type="molecule type" value="Genomic_DNA"/>
</dbReference>
<dbReference type="PANTHER" id="PTHR43080">
    <property type="entry name" value="CBS DOMAIN-CONTAINING PROTEIN CBSX3, MITOCHONDRIAL"/>
    <property type="match status" value="1"/>
</dbReference>
<feature type="domain" description="CBS" evidence="3">
    <location>
        <begin position="184"/>
        <end position="241"/>
    </location>
</feature>
<sequence length="254" mass="28436">MQGTKEIHAPQEIHLRNLHLPLKLQPQIINITLSAKSVDLSQLSSPLLLRLKMQGVPISIHMLKHGVLQNMHVKDTVLKSTVFSRLEYIFSTRSTAHKELENTTISDVLKAKGEGGDGPLLYCTITDTVYDAVKQMTQKNVGSLVVVKPGEEKLIAGILTERDYLRKIIVQGRSSKSTKVGEIMTAENKLVTVTSDTNIVEAMQLMTDKHIRHVPVIDAKVVGMVSIVDVVRTIVEQQREEVKRMKEFVTGDYY</sequence>
<evidence type="ECO:0000313" key="4">
    <source>
        <dbReference type="EMBL" id="RWR82408.1"/>
    </source>
</evidence>
<name>A0A443NV55_9MAGN</name>
<dbReference type="AlphaFoldDB" id="A0A443NV55"/>
<evidence type="ECO:0000256" key="2">
    <source>
        <dbReference type="PROSITE-ProRule" id="PRU00703"/>
    </source>
</evidence>
<dbReference type="InterPro" id="IPR044725">
    <property type="entry name" value="CBSX3_CBS_dom"/>
</dbReference>
<organism evidence="4 5">
    <name type="scientific">Cinnamomum micranthum f. kanehirae</name>
    <dbReference type="NCBI Taxonomy" id="337451"/>
    <lineage>
        <taxon>Eukaryota</taxon>
        <taxon>Viridiplantae</taxon>
        <taxon>Streptophyta</taxon>
        <taxon>Embryophyta</taxon>
        <taxon>Tracheophyta</taxon>
        <taxon>Spermatophyta</taxon>
        <taxon>Magnoliopsida</taxon>
        <taxon>Magnoliidae</taxon>
        <taxon>Laurales</taxon>
        <taxon>Lauraceae</taxon>
        <taxon>Cinnamomum</taxon>
    </lineage>
</organism>
<feature type="domain" description="CBS" evidence="3">
    <location>
        <begin position="116"/>
        <end position="175"/>
    </location>
</feature>
<dbReference type="OrthoDB" id="418595at2759"/>
<dbReference type="InterPro" id="IPR000644">
    <property type="entry name" value="CBS_dom"/>
</dbReference>
<protein>
    <submittedName>
        <fullName evidence="4">CBS domain-containing protein CBSX3, mitochondrial-like protein</fullName>
    </submittedName>
</protein>
<proteinExistence type="predicted"/>
<dbReference type="CDD" id="cd04623">
    <property type="entry name" value="CBS_pair_bac_euk"/>
    <property type="match status" value="1"/>
</dbReference>
<keyword evidence="1 2" id="KW-0129">CBS domain</keyword>
<dbReference type="Pfam" id="PF00571">
    <property type="entry name" value="CBS"/>
    <property type="match status" value="2"/>
</dbReference>
<dbReference type="Proteomes" id="UP000283530">
    <property type="component" value="Unassembled WGS sequence"/>
</dbReference>
<dbReference type="PANTHER" id="PTHR43080:SF12">
    <property type="entry name" value="CYSTATHIONINE BETA-SYNTHASE (CBS) FAMILY PROTEIN"/>
    <property type="match status" value="1"/>
</dbReference>